<feature type="compositionally biased region" description="Low complexity" evidence="1">
    <location>
        <begin position="1"/>
        <end position="16"/>
    </location>
</feature>
<keyword evidence="3" id="KW-1185">Reference proteome</keyword>
<protein>
    <submittedName>
        <fullName evidence="2">Uncharacterized protein</fullName>
    </submittedName>
</protein>
<dbReference type="EMBL" id="OX459969">
    <property type="protein sequence ID" value="CAI9172743.1"/>
    <property type="molecule type" value="Genomic_DNA"/>
</dbReference>
<sequence length="127" mass="12521">MVSVAEGAESAGESEGLGPSGRRPEPGAAGVLDARPCSPRSSAPERPGCPGRPPGSERRCSEQRGSACALCLGFPAGCEGALGAPRGAVCSPPFATSGGEGTLWPGRAFGSTESLLGGGKRRVAALE</sequence>
<dbReference type="Proteomes" id="UP001176941">
    <property type="component" value="Chromosome 33"/>
</dbReference>
<accession>A0ABN8ZJG6</accession>
<organism evidence="2 3">
    <name type="scientific">Rangifer tarandus platyrhynchus</name>
    <name type="common">Svalbard reindeer</name>
    <dbReference type="NCBI Taxonomy" id="3082113"/>
    <lineage>
        <taxon>Eukaryota</taxon>
        <taxon>Metazoa</taxon>
        <taxon>Chordata</taxon>
        <taxon>Craniata</taxon>
        <taxon>Vertebrata</taxon>
        <taxon>Euteleostomi</taxon>
        <taxon>Mammalia</taxon>
        <taxon>Eutheria</taxon>
        <taxon>Laurasiatheria</taxon>
        <taxon>Artiodactyla</taxon>
        <taxon>Ruminantia</taxon>
        <taxon>Pecora</taxon>
        <taxon>Cervidae</taxon>
        <taxon>Odocoileinae</taxon>
        <taxon>Rangifer</taxon>
    </lineage>
</organism>
<gene>
    <name evidence="2" type="ORF">MRATA1EN1_LOCUS21705</name>
</gene>
<feature type="region of interest" description="Disordered" evidence="1">
    <location>
        <begin position="1"/>
        <end position="60"/>
    </location>
</feature>
<evidence type="ECO:0000256" key="1">
    <source>
        <dbReference type="SAM" id="MobiDB-lite"/>
    </source>
</evidence>
<evidence type="ECO:0000313" key="2">
    <source>
        <dbReference type="EMBL" id="CAI9172743.1"/>
    </source>
</evidence>
<evidence type="ECO:0000313" key="3">
    <source>
        <dbReference type="Proteomes" id="UP001176941"/>
    </source>
</evidence>
<reference evidence="2" key="1">
    <citation type="submission" date="2023-04" db="EMBL/GenBank/DDBJ databases">
        <authorList>
            <consortium name="ELIXIR-Norway"/>
        </authorList>
    </citation>
    <scope>NUCLEOTIDE SEQUENCE [LARGE SCALE GENOMIC DNA]</scope>
</reference>
<proteinExistence type="predicted"/>
<name>A0ABN8ZJG6_RANTA</name>